<dbReference type="InterPro" id="IPR052356">
    <property type="entry name" value="Thiol_S-MT"/>
</dbReference>
<feature type="domain" description="Methyltransferase type 11" evidence="1">
    <location>
        <begin position="46"/>
        <end position="139"/>
    </location>
</feature>
<keyword evidence="2" id="KW-0808">Transferase</keyword>
<sequence>MDARTEKARELWEGRAKSYDTGGRIEPAGIRNTRRLLCGGARGRTLEVAVGTGMNLEHYPPQVKLTGVDLSPAMLERARERAEEQGRPVTLVEGDAQALDFADQSFDTVLCALALCTIPDQGRALAEMHRVLVPGGRLLLVDHIEYTRFPFRLLERLRKHPRRLPRTVAEEAGFEVGHHDRLLLGMVERLVAHRPH</sequence>
<dbReference type="Pfam" id="PF08241">
    <property type="entry name" value="Methyltransf_11"/>
    <property type="match status" value="1"/>
</dbReference>
<dbReference type="GO" id="GO:0008757">
    <property type="term" value="F:S-adenosylmethionine-dependent methyltransferase activity"/>
    <property type="evidence" value="ECO:0007669"/>
    <property type="project" value="InterPro"/>
</dbReference>
<evidence type="ECO:0000313" key="3">
    <source>
        <dbReference type="Proteomes" id="UP000579647"/>
    </source>
</evidence>
<dbReference type="EMBL" id="JACHDO010000001">
    <property type="protein sequence ID" value="MBB5492595.1"/>
    <property type="molecule type" value="Genomic_DNA"/>
</dbReference>
<dbReference type="InterPro" id="IPR029063">
    <property type="entry name" value="SAM-dependent_MTases_sf"/>
</dbReference>
<dbReference type="Gene3D" id="3.40.50.150">
    <property type="entry name" value="Vaccinia Virus protein VP39"/>
    <property type="match status" value="1"/>
</dbReference>
<name>A0A840WL83_9ACTN</name>
<dbReference type="PANTHER" id="PTHR45036:SF1">
    <property type="entry name" value="METHYLTRANSFERASE LIKE 7A"/>
    <property type="match status" value="1"/>
</dbReference>
<proteinExistence type="predicted"/>
<dbReference type="SUPFAM" id="SSF53335">
    <property type="entry name" value="S-adenosyl-L-methionine-dependent methyltransferases"/>
    <property type="match status" value="1"/>
</dbReference>
<dbReference type="CDD" id="cd02440">
    <property type="entry name" value="AdoMet_MTases"/>
    <property type="match status" value="1"/>
</dbReference>
<organism evidence="2 3">
    <name type="scientific">Nocardiopsis metallicus</name>
    <dbReference type="NCBI Taxonomy" id="179819"/>
    <lineage>
        <taxon>Bacteria</taxon>
        <taxon>Bacillati</taxon>
        <taxon>Actinomycetota</taxon>
        <taxon>Actinomycetes</taxon>
        <taxon>Streptosporangiales</taxon>
        <taxon>Nocardiopsidaceae</taxon>
        <taxon>Nocardiopsis</taxon>
    </lineage>
</organism>
<gene>
    <name evidence="2" type="ORF">HNR07_003732</name>
</gene>
<evidence type="ECO:0000313" key="2">
    <source>
        <dbReference type="EMBL" id="MBB5492595.1"/>
    </source>
</evidence>
<comment type="caution">
    <text evidence="2">The sequence shown here is derived from an EMBL/GenBank/DDBJ whole genome shotgun (WGS) entry which is preliminary data.</text>
</comment>
<keyword evidence="3" id="KW-1185">Reference proteome</keyword>
<reference evidence="2 3" key="1">
    <citation type="submission" date="2020-08" db="EMBL/GenBank/DDBJ databases">
        <title>Sequencing the genomes of 1000 actinobacteria strains.</title>
        <authorList>
            <person name="Klenk H.-P."/>
        </authorList>
    </citation>
    <scope>NUCLEOTIDE SEQUENCE [LARGE SCALE GENOMIC DNA]</scope>
    <source>
        <strain evidence="2 3">DSM 44598</strain>
    </source>
</reference>
<dbReference type="Proteomes" id="UP000579647">
    <property type="component" value="Unassembled WGS sequence"/>
</dbReference>
<dbReference type="AlphaFoldDB" id="A0A840WL83"/>
<accession>A0A840WL83</accession>
<protein>
    <submittedName>
        <fullName evidence="2">Ubiquinone/menaquinone biosynthesis C-methylase UbiE</fullName>
    </submittedName>
</protein>
<keyword evidence="2" id="KW-0489">Methyltransferase</keyword>
<dbReference type="GO" id="GO:0032259">
    <property type="term" value="P:methylation"/>
    <property type="evidence" value="ECO:0007669"/>
    <property type="project" value="UniProtKB-KW"/>
</dbReference>
<dbReference type="InterPro" id="IPR013216">
    <property type="entry name" value="Methyltransf_11"/>
</dbReference>
<dbReference type="PANTHER" id="PTHR45036">
    <property type="entry name" value="METHYLTRANSFERASE LIKE 7B"/>
    <property type="match status" value="1"/>
</dbReference>
<evidence type="ECO:0000259" key="1">
    <source>
        <dbReference type="Pfam" id="PF08241"/>
    </source>
</evidence>
<keyword evidence="2" id="KW-0830">Ubiquinone</keyword>
<dbReference type="RefSeq" id="WP_184366017.1">
    <property type="nucleotide sequence ID" value="NZ_BAAAKM010000033.1"/>
</dbReference>